<dbReference type="GO" id="GO:0004332">
    <property type="term" value="F:fructose-bisphosphate aldolase activity"/>
    <property type="evidence" value="ECO:0007669"/>
    <property type="project" value="UniProtKB-EC"/>
</dbReference>
<dbReference type="FunFam" id="3.20.20.70:FF:000140">
    <property type="entry name" value="Fructose-bisphosphate aldolase"/>
    <property type="match status" value="1"/>
</dbReference>
<dbReference type="Pfam" id="PF00274">
    <property type="entry name" value="Glycolytic"/>
    <property type="match status" value="1"/>
</dbReference>
<dbReference type="GO" id="GO:0006096">
    <property type="term" value="P:glycolytic process"/>
    <property type="evidence" value="ECO:0007669"/>
    <property type="project" value="UniProtKB-UniPathway"/>
</dbReference>
<evidence type="ECO:0000256" key="3">
    <source>
        <dbReference type="ARBA" id="ARBA00010387"/>
    </source>
</evidence>
<evidence type="ECO:0000256" key="5">
    <source>
        <dbReference type="ARBA" id="ARBA00023152"/>
    </source>
</evidence>
<comment type="similarity">
    <text evidence="3">Belongs to the class I fructose-bisphosphate aldolase family.</text>
</comment>
<dbReference type="AlphaFoldDB" id="B3T4J9"/>
<dbReference type="UniPathway" id="UPA00109">
    <property type="reaction ID" value="UER00183"/>
</dbReference>
<dbReference type="InterPro" id="IPR013785">
    <property type="entry name" value="Aldolase_TIM"/>
</dbReference>
<dbReference type="EC" id="4.1.2.13" evidence="4"/>
<evidence type="ECO:0000256" key="1">
    <source>
        <dbReference type="ARBA" id="ARBA00000441"/>
    </source>
</evidence>
<dbReference type="InterPro" id="IPR000741">
    <property type="entry name" value="FBA_I"/>
</dbReference>
<gene>
    <name evidence="7" type="ORF">ALOHA_HF4000ANIW137G21ctg1g37</name>
</gene>
<organism evidence="7">
    <name type="scientific">uncultured marine microorganism HF4000_ANIW137G21</name>
    <dbReference type="NCBI Taxonomy" id="455530"/>
    <lineage>
        <taxon>unclassified sequences</taxon>
        <taxon>environmental samples</taxon>
    </lineage>
</organism>
<dbReference type="EMBL" id="EU016601">
    <property type="protein sequence ID" value="ABZ07508.1"/>
    <property type="molecule type" value="Genomic_DNA"/>
</dbReference>
<name>B3T4J9_9ZZZZ</name>
<dbReference type="NCBIfam" id="NF033379">
    <property type="entry name" value="FrucBisAld_I"/>
    <property type="match status" value="1"/>
</dbReference>
<dbReference type="PANTHER" id="PTHR11627">
    <property type="entry name" value="FRUCTOSE-BISPHOSPHATE ALDOLASE"/>
    <property type="match status" value="1"/>
</dbReference>
<proteinExistence type="inferred from homology"/>
<comment type="catalytic activity">
    <reaction evidence="1">
        <text>beta-D-fructose 1,6-bisphosphate = D-glyceraldehyde 3-phosphate + dihydroxyacetone phosphate</text>
        <dbReference type="Rhea" id="RHEA:14729"/>
        <dbReference type="ChEBI" id="CHEBI:32966"/>
        <dbReference type="ChEBI" id="CHEBI:57642"/>
        <dbReference type="ChEBI" id="CHEBI:59776"/>
        <dbReference type="EC" id="4.1.2.13"/>
    </reaction>
</comment>
<dbReference type="Gene3D" id="3.20.20.70">
    <property type="entry name" value="Aldolase class I"/>
    <property type="match status" value="1"/>
</dbReference>
<comment type="pathway">
    <text evidence="2">Carbohydrate degradation; glycolysis; D-glyceraldehyde 3-phosphate and glycerone phosphate from D-glucose: step 4/4.</text>
</comment>
<evidence type="ECO:0000256" key="6">
    <source>
        <dbReference type="ARBA" id="ARBA00023239"/>
    </source>
</evidence>
<protein>
    <recommendedName>
        <fullName evidence="4">fructose-bisphosphate aldolase</fullName>
        <ecNumber evidence="4">4.1.2.13</ecNumber>
    </recommendedName>
</protein>
<sequence length="336" mass="35854">MDSELLERTAAELVAAGKGILAADESNGTMSSRLEAVGVKASAETRRGYRTNIFATAGYEIAVGGVILFDETIRQSMDDGTSVPDYLTSRGVHPGIKVDTGAKELAHHSGEKITEGLDGLRERCAEYFAMGARFAKWRAVIRIGEGIPSPANISTNAHALARYAAICQEQGLVPIIEPEVLMDGDHTAERCYEVTAKILDATFAACKTQGVHVPGALLKPNMVMSGKACPEQASRAEVAQLTVDCLTQHVPHDLPGIVFLSGGQSDEDATAHLNLMNSMDVDHPWQLSYSYGRALLAHALQTWASGSGEDSQNAFAHRASMNSLARSGSWSAELEG</sequence>
<reference evidence="7" key="1">
    <citation type="journal article" date="2008" name="ISME J.">
        <title>Genomic patterns of recombination, clonal divergence and environment in marine microbial populations.</title>
        <authorList>
            <person name="Konstantinidis K.T."/>
            <person name="Delong E.F."/>
        </authorList>
    </citation>
    <scope>NUCLEOTIDE SEQUENCE</scope>
</reference>
<dbReference type="SUPFAM" id="SSF51569">
    <property type="entry name" value="Aldolase"/>
    <property type="match status" value="1"/>
</dbReference>
<evidence type="ECO:0000256" key="2">
    <source>
        <dbReference type="ARBA" id="ARBA00004714"/>
    </source>
</evidence>
<evidence type="ECO:0000313" key="7">
    <source>
        <dbReference type="EMBL" id="ABZ07508.1"/>
    </source>
</evidence>
<keyword evidence="6" id="KW-0456">Lyase</keyword>
<accession>B3T4J9</accession>
<evidence type="ECO:0000256" key="4">
    <source>
        <dbReference type="ARBA" id="ARBA00013068"/>
    </source>
</evidence>
<keyword evidence="5" id="KW-0324">Glycolysis</keyword>